<dbReference type="Proteomes" id="UP000317257">
    <property type="component" value="Unassembled WGS sequence"/>
</dbReference>
<organism evidence="1 2">
    <name type="scientific">Metarhizium rileyi (strain RCEF 4871)</name>
    <name type="common">Nomuraea rileyi</name>
    <dbReference type="NCBI Taxonomy" id="1649241"/>
    <lineage>
        <taxon>Eukaryota</taxon>
        <taxon>Fungi</taxon>
        <taxon>Dikarya</taxon>
        <taxon>Ascomycota</taxon>
        <taxon>Pezizomycotina</taxon>
        <taxon>Sordariomycetes</taxon>
        <taxon>Hypocreomycetidae</taxon>
        <taxon>Hypocreales</taxon>
        <taxon>Clavicipitaceae</taxon>
        <taxon>Metarhizium</taxon>
    </lineage>
</organism>
<gene>
    <name evidence="1" type="ORF">ED733_000814</name>
</gene>
<dbReference type="AlphaFoldDB" id="A0A5C6FZS8"/>
<protein>
    <submittedName>
        <fullName evidence="1">Uncharacterized protein</fullName>
    </submittedName>
</protein>
<accession>A0A5C6FZS8</accession>
<name>A0A5C6FZS8_METRR</name>
<proteinExistence type="predicted"/>
<sequence>MSSFSTTGLRLSLKTRRVKRVLRRDSPIICLRRHSADRSPMAIPQRPPFSSWSLGCPIDDGFEHHLRFEYIISQIMDNFAEAIRQVFRLEIRDPPPRVYQGYWDGKSEEGDILAWP</sequence>
<evidence type="ECO:0000313" key="2">
    <source>
        <dbReference type="Proteomes" id="UP000317257"/>
    </source>
</evidence>
<comment type="caution">
    <text evidence="1">The sequence shown here is derived from an EMBL/GenBank/DDBJ whole genome shotgun (WGS) entry which is preliminary data.</text>
</comment>
<reference evidence="2" key="1">
    <citation type="submission" date="2018-12" db="EMBL/GenBank/DDBJ databases">
        <title>The complete genome of Metarhizium rileyi, a key fungal pathogen of Lepidoptera.</title>
        <authorList>
            <person name="Binneck E."/>
            <person name="Lastra C.C.L."/>
            <person name="Sosa-Gomez D.R."/>
        </authorList>
    </citation>
    <scope>NUCLEOTIDE SEQUENCE [LARGE SCALE GENOMIC DNA]</scope>
    <source>
        <strain evidence="2">Cep018-CH2</strain>
    </source>
</reference>
<dbReference type="EMBL" id="SBHS01000051">
    <property type="protein sequence ID" value="TWU71140.1"/>
    <property type="molecule type" value="Genomic_DNA"/>
</dbReference>
<evidence type="ECO:0000313" key="1">
    <source>
        <dbReference type="EMBL" id="TWU71140.1"/>
    </source>
</evidence>